<dbReference type="AlphaFoldDB" id="A0A177AWT7"/>
<name>A0A177AWT7_9BILA</name>
<dbReference type="EMBL" id="LWCA01000919">
    <property type="protein sequence ID" value="OAF66487.1"/>
    <property type="molecule type" value="Genomic_DNA"/>
</dbReference>
<protein>
    <submittedName>
        <fullName evidence="1">Uncharacterized protein</fullName>
    </submittedName>
</protein>
<dbReference type="PANTHER" id="PTHR31854">
    <property type="entry name" value="TUBULIN POLYGLUTAMYLASE COMPLEX SUBUNIT 2"/>
    <property type="match status" value="1"/>
</dbReference>
<dbReference type="Proteomes" id="UP000078046">
    <property type="component" value="Unassembled WGS sequence"/>
</dbReference>
<dbReference type="PANTHER" id="PTHR31854:SF2">
    <property type="entry name" value="TUBULIN POLYGLUTAMYLASE COMPLEX SUBUNIT 2"/>
    <property type="match status" value="1"/>
</dbReference>
<sequence length="212" mass="25372">MLLDNVRILKERLKKKCTNEPTVKFVVNDYIGESDLLNWCQTHGLTLDTDIKRFYIRSNGFCLEWWQDSNNCNVRGRIKINSIKQLKRLVFNEPEYIHSIISEKIKKTHYEIFNEKYKIFIIESLGKLGQVCLILSHFSQKIFLIDQLFKFYYISDTINEYIDTSFIFFGIIGWQLLYTKQKLSSKLLLTLHIYVPENLKKIYENENMKCQE</sequence>
<evidence type="ECO:0000313" key="2">
    <source>
        <dbReference type="Proteomes" id="UP000078046"/>
    </source>
</evidence>
<gene>
    <name evidence="1" type="ORF">A3Q56_05783</name>
</gene>
<evidence type="ECO:0000313" key="1">
    <source>
        <dbReference type="EMBL" id="OAF66487.1"/>
    </source>
</evidence>
<accession>A0A177AWT7</accession>
<reference evidence="1 2" key="1">
    <citation type="submission" date="2016-04" db="EMBL/GenBank/DDBJ databases">
        <title>The genome of Intoshia linei affirms orthonectids as highly simplified spiralians.</title>
        <authorList>
            <person name="Mikhailov K.V."/>
            <person name="Slusarev G.S."/>
            <person name="Nikitin M.A."/>
            <person name="Logacheva M.D."/>
            <person name="Penin A."/>
            <person name="Aleoshin V."/>
            <person name="Panchin Y.V."/>
        </authorList>
    </citation>
    <scope>NUCLEOTIDE SEQUENCE [LARGE SCALE GENOMIC DNA]</scope>
    <source>
        <strain evidence="1">Intl2013</strain>
        <tissue evidence="1">Whole animal</tissue>
    </source>
</reference>
<comment type="caution">
    <text evidence="1">The sequence shown here is derived from an EMBL/GenBank/DDBJ whole genome shotgun (WGS) entry which is preliminary data.</text>
</comment>
<dbReference type="InterPro" id="IPR039231">
    <property type="entry name" value="TPGS2"/>
</dbReference>
<proteinExistence type="predicted"/>
<keyword evidence="2" id="KW-1185">Reference proteome</keyword>
<organism evidence="1 2">
    <name type="scientific">Intoshia linei</name>
    <dbReference type="NCBI Taxonomy" id="1819745"/>
    <lineage>
        <taxon>Eukaryota</taxon>
        <taxon>Metazoa</taxon>
        <taxon>Spiralia</taxon>
        <taxon>Lophotrochozoa</taxon>
        <taxon>Mesozoa</taxon>
        <taxon>Orthonectida</taxon>
        <taxon>Rhopaluridae</taxon>
        <taxon>Intoshia</taxon>
    </lineage>
</organism>
<dbReference type="OrthoDB" id="10249691at2759"/>